<feature type="region of interest" description="Disordered" evidence="1">
    <location>
        <begin position="1"/>
        <end position="28"/>
    </location>
</feature>
<dbReference type="Proteomes" id="UP000688947">
    <property type="component" value="Unassembled WGS sequence"/>
</dbReference>
<evidence type="ECO:0000313" key="2">
    <source>
        <dbReference type="EMBL" id="KAG6969609.1"/>
    </source>
</evidence>
<protein>
    <submittedName>
        <fullName evidence="2">Uncharacterized protein</fullName>
    </submittedName>
</protein>
<organism evidence="2 3">
    <name type="scientific">Phytophthora cactorum</name>
    <dbReference type="NCBI Taxonomy" id="29920"/>
    <lineage>
        <taxon>Eukaryota</taxon>
        <taxon>Sar</taxon>
        <taxon>Stramenopiles</taxon>
        <taxon>Oomycota</taxon>
        <taxon>Peronosporomycetes</taxon>
        <taxon>Peronosporales</taxon>
        <taxon>Peronosporaceae</taxon>
        <taxon>Phytophthora</taxon>
    </lineage>
</organism>
<feature type="non-terminal residue" evidence="2">
    <location>
        <position position="1"/>
    </location>
</feature>
<comment type="caution">
    <text evidence="2">The sequence shown here is derived from an EMBL/GenBank/DDBJ whole genome shotgun (WGS) entry which is preliminary data.</text>
</comment>
<accession>A0A8T1UT91</accession>
<name>A0A8T1UT91_9STRA</name>
<proteinExistence type="predicted"/>
<evidence type="ECO:0000256" key="1">
    <source>
        <dbReference type="SAM" id="MobiDB-lite"/>
    </source>
</evidence>
<dbReference type="AlphaFoldDB" id="A0A8T1UT91"/>
<reference evidence="2" key="1">
    <citation type="submission" date="2021-01" db="EMBL/GenBank/DDBJ databases">
        <title>Phytophthora aleatoria, a newly-described species from Pinus radiata is distinct from Phytophthora cactorum isolates based on comparative genomics.</title>
        <authorList>
            <person name="Mcdougal R."/>
            <person name="Panda P."/>
            <person name="Williams N."/>
            <person name="Studholme D.J."/>
        </authorList>
    </citation>
    <scope>NUCLEOTIDE SEQUENCE</scope>
    <source>
        <strain evidence="2">NZFS 3830</strain>
    </source>
</reference>
<dbReference type="EMBL" id="JAENGZ010000092">
    <property type="protein sequence ID" value="KAG6969609.1"/>
    <property type="molecule type" value="Genomic_DNA"/>
</dbReference>
<sequence>GTTPPSFGHISLSEKANVGRTSQNPAVAPRAPTTEVIFLVAERKEWRPSRHARLAMSPRRDNSPNKIYCDDCCVYGHTKAKV</sequence>
<evidence type="ECO:0000313" key="3">
    <source>
        <dbReference type="Proteomes" id="UP000688947"/>
    </source>
</evidence>
<gene>
    <name evidence="2" type="ORF">JG687_00003093</name>
</gene>